<dbReference type="Proteomes" id="UP000004968">
    <property type="component" value="Unassembled WGS sequence"/>
</dbReference>
<dbReference type="EMBL" id="ACIO01000069">
    <property type="protein sequence ID" value="EFD00801.1"/>
    <property type="molecule type" value="Genomic_DNA"/>
</dbReference>
<evidence type="ECO:0000313" key="1">
    <source>
        <dbReference type="EMBL" id="EFD00801.1"/>
    </source>
</evidence>
<sequence>MIVRAIRHLVSLLPKKCHKKSRKPLKDFLLGGAAHGRLVFSCE</sequence>
<comment type="caution">
    <text evidence="1">The sequence shown here is derived from an EMBL/GenBank/DDBJ whole genome shotgun (WGS) entry which is preliminary data.</text>
</comment>
<protein>
    <submittedName>
        <fullName evidence="1">Uncharacterized protein</fullName>
    </submittedName>
</protein>
<organism evidence="1 2">
    <name type="scientific">Hungatella hathewayi DSM 13479</name>
    <dbReference type="NCBI Taxonomy" id="566550"/>
    <lineage>
        <taxon>Bacteria</taxon>
        <taxon>Bacillati</taxon>
        <taxon>Bacillota</taxon>
        <taxon>Clostridia</taxon>
        <taxon>Lachnospirales</taxon>
        <taxon>Lachnospiraceae</taxon>
        <taxon>Hungatella</taxon>
    </lineage>
</organism>
<dbReference type="HOGENOM" id="CLU_3234622_0_0_9"/>
<accession>D3ABK7</accession>
<proteinExistence type="predicted"/>
<reference evidence="1 2" key="1">
    <citation type="submission" date="2010-01" db="EMBL/GenBank/DDBJ databases">
        <authorList>
            <person name="Weinstock G."/>
            <person name="Sodergren E."/>
            <person name="Clifton S."/>
            <person name="Fulton L."/>
            <person name="Fulton B."/>
            <person name="Courtney L."/>
            <person name="Fronick C."/>
            <person name="Harrison M."/>
            <person name="Strong C."/>
            <person name="Farmer C."/>
            <person name="Delahaunty K."/>
            <person name="Markovic C."/>
            <person name="Hall O."/>
            <person name="Minx P."/>
            <person name="Tomlinson C."/>
            <person name="Mitreva M."/>
            <person name="Nelson J."/>
            <person name="Hou S."/>
            <person name="Wollam A."/>
            <person name="Pepin K.H."/>
            <person name="Johnson M."/>
            <person name="Bhonagiri V."/>
            <person name="Nash W.E."/>
            <person name="Warren W."/>
            <person name="Chinwalla A."/>
            <person name="Mardis E.R."/>
            <person name="Wilson R.K."/>
        </authorList>
    </citation>
    <scope>NUCLEOTIDE SEQUENCE [LARGE SCALE GENOMIC DNA]</scope>
    <source>
        <strain evidence="1 2">DSM 13479</strain>
    </source>
</reference>
<name>D3ABK7_9FIRM</name>
<evidence type="ECO:0000313" key="2">
    <source>
        <dbReference type="Proteomes" id="UP000004968"/>
    </source>
</evidence>
<gene>
    <name evidence="1" type="ORF">CLOSTHATH_00984</name>
</gene>
<dbReference type="AlphaFoldDB" id="D3ABK7"/>